<protein>
    <submittedName>
        <fullName evidence="4">30S ribosomal protein S16</fullName>
    </submittedName>
</protein>
<organism evidence="4">
    <name type="scientific">Pyropia perforata</name>
    <name type="common">Red alga</name>
    <name type="synonym">Porphyra perforata</name>
    <dbReference type="NCBI Taxonomy" id="182771"/>
    <lineage>
        <taxon>Eukaryota</taxon>
        <taxon>Rhodophyta</taxon>
        <taxon>Bangiophyceae</taxon>
        <taxon>Bangiales</taxon>
        <taxon>Bangiaceae</taxon>
        <taxon>Pyropia</taxon>
    </lineage>
</organism>
<sequence length="82" mass="9544">MVKLRLKRYGRKKQPSYRIVVMDSRNKRDGKAIEELGFYNPITNETRIDTSKILQRLAQGAQATRIVQNILNKAQIVTKENK</sequence>
<dbReference type="GO" id="GO:0005739">
    <property type="term" value="C:mitochondrion"/>
    <property type="evidence" value="ECO:0007669"/>
    <property type="project" value="GOC"/>
</dbReference>
<dbReference type="HAMAP" id="MF_00385">
    <property type="entry name" value="Ribosomal_bS16"/>
    <property type="match status" value="1"/>
</dbReference>
<dbReference type="InterPro" id="IPR020592">
    <property type="entry name" value="Ribosomal_bS16_CS"/>
</dbReference>
<accession>A0A023HQY9</accession>
<accession>A0A059STK9</accession>
<evidence type="ECO:0000256" key="1">
    <source>
        <dbReference type="ARBA" id="ARBA00006668"/>
    </source>
</evidence>
<evidence type="ECO:0000256" key="3">
    <source>
        <dbReference type="ARBA" id="ARBA00023274"/>
    </source>
</evidence>
<dbReference type="GO" id="GO:0003735">
    <property type="term" value="F:structural constituent of ribosome"/>
    <property type="evidence" value="ECO:0007669"/>
    <property type="project" value="InterPro"/>
</dbReference>
<keyword evidence="3" id="KW-0687">Ribonucleoprotein</keyword>
<dbReference type="PANTHER" id="PTHR12919">
    <property type="entry name" value="30S RIBOSOMAL PROTEIN S16"/>
    <property type="match status" value="1"/>
</dbReference>
<dbReference type="EMBL" id="KJ776827">
    <property type="protein sequence ID" value="AIA19501.1"/>
    <property type="molecule type" value="Genomic_DNA"/>
</dbReference>
<dbReference type="EMBL" id="KC904971">
    <property type="protein sequence ID" value="AGQ17156.1"/>
    <property type="molecule type" value="Genomic_DNA"/>
</dbReference>
<evidence type="ECO:0000313" key="5">
    <source>
        <dbReference type="EMBL" id="AHB35339.1"/>
    </source>
</evidence>
<dbReference type="EMBL" id="KF515973">
    <property type="protein sequence ID" value="AHB35339.1"/>
    <property type="molecule type" value="Genomic_DNA"/>
</dbReference>
<dbReference type="Gene3D" id="3.30.1320.10">
    <property type="match status" value="1"/>
</dbReference>
<dbReference type="PROSITE" id="PS00732">
    <property type="entry name" value="RIBOSOMAL_S16"/>
    <property type="match status" value="1"/>
</dbReference>
<keyword evidence="4" id="KW-0934">Plastid</keyword>
<name>A0A023HQY9_PYRPE</name>
<dbReference type="GeneID" id="19221718"/>
<dbReference type="SUPFAM" id="SSF54565">
    <property type="entry name" value="Ribosomal protein S16"/>
    <property type="match status" value="1"/>
</dbReference>
<dbReference type="NCBIfam" id="TIGR00002">
    <property type="entry name" value="S16"/>
    <property type="match status" value="1"/>
</dbReference>
<gene>
    <name evidence="4" type="primary">rps16</name>
</gene>
<proteinExistence type="inferred from homology"/>
<geneLocation type="plastid" evidence="4"/>
<keyword evidence="5" id="KW-0150">Chloroplast</keyword>
<dbReference type="AlphaFoldDB" id="A0A023HQY9"/>
<comment type="similarity">
    <text evidence="1">Belongs to the bacterial ribosomal protein bS16 family.</text>
</comment>
<dbReference type="InterPro" id="IPR000307">
    <property type="entry name" value="Ribosomal_bS16"/>
</dbReference>
<dbReference type="RefSeq" id="YP_009027636.1">
    <property type="nucleotide sequence ID" value="NC_024050.1"/>
</dbReference>
<reference evidence="4" key="1">
    <citation type="journal article" date="2014" name="Sci. Rep.">
        <title>Minimally destructive sampling of type specimens of Pyropia (Bangiales, Rhodophyta) recovers complete plastid and mitochondrial genomes.</title>
        <authorList>
            <person name="Hughey J.R."/>
            <person name="Gabrielson P.W."/>
            <person name="Rohmer L."/>
            <person name="Tortolani J."/>
            <person name="Silva M."/>
            <person name="Miller K.A."/>
            <person name="Young J.D."/>
            <person name="Martell C."/>
            <person name="Ruediger E."/>
        </authorList>
    </citation>
    <scope>NUCLEOTIDE SEQUENCE</scope>
    <source>
        <strain evidence="4">LD 13037</strain>
    </source>
</reference>
<dbReference type="GO" id="GO:0032543">
    <property type="term" value="P:mitochondrial translation"/>
    <property type="evidence" value="ECO:0007669"/>
    <property type="project" value="TreeGrafter"/>
</dbReference>
<dbReference type="Pfam" id="PF00886">
    <property type="entry name" value="Ribosomal_S16"/>
    <property type="match status" value="1"/>
</dbReference>
<evidence type="ECO:0000313" key="4">
    <source>
        <dbReference type="EMBL" id="AGQ17156.1"/>
    </source>
</evidence>
<dbReference type="InterPro" id="IPR023803">
    <property type="entry name" value="Ribosomal_bS16_dom_sf"/>
</dbReference>
<evidence type="ECO:0000256" key="2">
    <source>
        <dbReference type="ARBA" id="ARBA00022980"/>
    </source>
</evidence>
<dbReference type="GO" id="GO:0015935">
    <property type="term" value="C:small ribosomal subunit"/>
    <property type="evidence" value="ECO:0007669"/>
    <property type="project" value="TreeGrafter"/>
</dbReference>
<dbReference type="PANTHER" id="PTHR12919:SF20">
    <property type="entry name" value="SMALL RIBOSOMAL SUBUNIT PROTEIN BS16M"/>
    <property type="match status" value="1"/>
</dbReference>
<keyword evidence="2 4" id="KW-0689">Ribosomal protein</keyword>